<evidence type="ECO:0000313" key="2">
    <source>
        <dbReference type="Proteomes" id="UP000316726"/>
    </source>
</evidence>
<dbReference type="InterPro" id="IPR037736">
    <property type="entry name" value="PSA3"/>
</dbReference>
<keyword evidence="2" id="KW-1185">Reference proteome</keyword>
<dbReference type="PANTHER" id="PTHR36770:SF1">
    <property type="entry name" value="PHOTOSYSTEM I ASSEMBLY FACTOR PSA3, CHLOROPLASTIC"/>
    <property type="match status" value="1"/>
</dbReference>
<dbReference type="PANTHER" id="PTHR36770">
    <property type="entry name" value="PHOTOSYSTEM I ASSEMBLY FACTOR PSA3, CHLOROPLASTIC"/>
    <property type="match status" value="1"/>
</dbReference>
<gene>
    <name evidence="1" type="ORF">A3770_05p37460</name>
</gene>
<name>A0A5B8MKS0_9CHLO</name>
<proteinExistence type="predicted"/>
<evidence type="ECO:0000313" key="1">
    <source>
        <dbReference type="EMBL" id="QDZ21228.1"/>
    </source>
</evidence>
<dbReference type="Proteomes" id="UP000316726">
    <property type="component" value="Chromosome 5"/>
</dbReference>
<dbReference type="STRING" id="1764295.A0A5B8MKS0"/>
<dbReference type="AlphaFoldDB" id="A0A5B8MKS0"/>
<dbReference type="GO" id="GO:0048564">
    <property type="term" value="P:photosystem I assembly"/>
    <property type="evidence" value="ECO:0007669"/>
    <property type="project" value="InterPro"/>
</dbReference>
<protein>
    <submittedName>
        <fullName evidence="1">Uncharacterized protein</fullName>
    </submittedName>
</protein>
<reference evidence="1 2" key="1">
    <citation type="submission" date="2018-07" db="EMBL/GenBank/DDBJ databases">
        <title>The complete nuclear genome of the prasinophyte Chloropicon primus (CCMP1205).</title>
        <authorList>
            <person name="Pombert J.-F."/>
            <person name="Otis C."/>
            <person name="Turmel M."/>
            <person name="Lemieux C."/>
        </authorList>
    </citation>
    <scope>NUCLEOTIDE SEQUENCE [LARGE SCALE GENOMIC DNA]</scope>
    <source>
        <strain evidence="1 2">CCMP1205</strain>
    </source>
</reference>
<dbReference type="EMBL" id="CP031038">
    <property type="protein sequence ID" value="QDZ21228.1"/>
    <property type="molecule type" value="Genomic_DNA"/>
</dbReference>
<sequence length="252" mass="28240">MVVVARASGRAWCGRKGRGSGVERSCGCVRAARPRRERFVVRASKVFEWEYEDGEATGSEASELVKGLASKLQTETPLFGLLNKLFSPAGVSGELTYQEFSRALYDNVSSQFHISCENLEKRFGDIAGVRGCIFCLWLACYGTGVVKEEAMAESCSKLRQNEDLSYFIELFEYQKDEAKDLRAKKGVEAPRVTQENKIRVAIDNMLSLMNLDAIDGETQIDFYEILWCCFPSSEPSFVKNLISTHPKAVRQV</sequence>
<accession>A0A5B8MKS0</accession>
<organism evidence="1 2">
    <name type="scientific">Chloropicon primus</name>
    <dbReference type="NCBI Taxonomy" id="1764295"/>
    <lineage>
        <taxon>Eukaryota</taxon>
        <taxon>Viridiplantae</taxon>
        <taxon>Chlorophyta</taxon>
        <taxon>Chloropicophyceae</taxon>
        <taxon>Chloropicales</taxon>
        <taxon>Chloropicaceae</taxon>
        <taxon>Chloropicon</taxon>
    </lineage>
</organism>